<sequence>MPVPIAVIVCEGNIETIVHISDALDRKVPVIIIKGSGKAADLVLLFAALKANRCDYVKVLLDQGVVFDINYLPELYDKSAIQEPLRFVTAPFTKYVANSVKDLLVFMFIAVFVMLSVGIYYLANLCPDRQLDWNEEGTVVTLWNVFVFPYWQLNGELYKEYIYGNCKKTKVSEEQKDNKLKKYREDYQKSAALSITNSGLGVN</sequence>
<protein>
    <recommendedName>
        <fullName evidence="1">TRPM SLOG domain-containing protein</fullName>
    </recommendedName>
</protein>
<dbReference type="EMBL" id="JH816588">
    <property type="protein sequence ID" value="EKC18910.1"/>
    <property type="molecule type" value="Genomic_DNA"/>
</dbReference>
<accession>K1PR56</accession>
<dbReference type="InterPro" id="IPR041491">
    <property type="entry name" value="TRPM_SLOG"/>
</dbReference>
<dbReference type="GO" id="GO:0030001">
    <property type="term" value="P:metal ion transport"/>
    <property type="evidence" value="ECO:0007669"/>
    <property type="project" value="TreeGrafter"/>
</dbReference>
<name>K1PR56_MAGGI</name>
<organism evidence="2">
    <name type="scientific">Magallana gigas</name>
    <name type="common">Pacific oyster</name>
    <name type="synonym">Crassostrea gigas</name>
    <dbReference type="NCBI Taxonomy" id="29159"/>
    <lineage>
        <taxon>Eukaryota</taxon>
        <taxon>Metazoa</taxon>
        <taxon>Spiralia</taxon>
        <taxon>Lophotrochozoa</taxon>
        <taxon>Mollusca</taxon>
        <taxon>Bivalvia</taxon>
        <taxon>Autobranchia</taxon>
        <taxon>Pteriomorphia</taxon>
        <taxon>Ostreida</taxon>
        <taxon>Ostreoidea</taxon>
        <taxon>Ostreidae</taxon>
        <taxon>Magallana</taxon>
    </lineage>
</organism>
<dbReference type="AlphaFoldDB" id="K1PR56"/>
<evidence type="ECO:0000313" key="2">
    <source>
        <dbReference type="EMBL" id="EKC18910.1"/>
    </source>
</evidence>
<dbReference type="GO" id="GO:0005261">
    <property type="term" value="F:monoatomic cation channel activity"/>
    <property type="evidence" value="ECO:0007669"/>
    <property type="project" value="TreeGrafter"/>
</dbReference>
<reference evidence="2" key="1">
    <citation type="journal article" date="2012" name="Nature">
        <title>The oyster genome reveals stress adaptation and complexity of shell formation.</title>
        <authorList>
            <person name="Zhang G."/>
            <person name="Fang X."/>
            <person name="Guo X."/>
            <person name="Li L."/>
            <person name="Luo R."/>
            <person name="Xu F."/>
            <person name="Yang P."/>
            <person name="Zhang L."/>
            <person name="Wang X."/>
            <person name="Qi H."/>
            <person name="Xiong Z."/>
            <person name="Que H."/>
            <person name="Xie Y."/>
            <person name="Holland P.W."/>
            <person name="Paps J."/>
            <person name="Zhu Y."/>
            <person name="Wu F."/>
            <person name="Chen Y."/>
            <person name="Wang J."/>
            <person name="Peng C."/>
            <person name="Meng J."/>
            <person name="Yang L."/>
            <person name="Liu J."/>
            <person name="Wen B."/>
            <person name="Zhang N."/>
            <person name="Huang Z."/>
            <person name="Zhu Q."/>
            <person name="Feng Y."/>
            <person name="Mount A."/>
            <person name="Hedgecock D."/>
            <person name="Xu Z."/>
            <person name="Liu Y."/>
            <person name="Domazet-Loso T."/>
            <person name="Du Y."/>
            <person name="Sun X."/>
            <person name="Zhang S."/>
            <person name="Liu B."/>
            <person name="Cheng P."/>
            <person name="Jiang X."/>
            <person name="Li J."/>
            <person name="Fan D."/>
            <person name="Wang W."/>
            <person name="Fu W."/>
            <person name="Wang T."/>
            <person name="Wang B."/>
            <person name="Zhang J."/>
            <person name="Peng Z."/>
            <person name="Li Y."/>
            <person name="Li N."/>
            <person name="Wang J."/>
            <person name="Chen M."/>
            <person name="He Y."/>
            <person name="Tan F."/>
            <person name="Song X."/>
            <person name="Zheng Q."/>
            <person name="Huang R."/>
            <person name="Yang H."/>
            <person name="Du X."/>
            <person name="Chen L."/>
            <person name="Yang M."/>
            <person name="Gaffney P.M."/>
            <person name="Wang S."/>
            <person name="Luo L."/>
            <person name="She Z."/>
            <person name="Ming Y."/>
            <person name="Huang W."/>
            <person name="Zhang S."/>
            <person name="Huang B."/>
            <person name="Zhang Y."/>
            <person name="Qu T."/>
            <person name="Ni P."/>
            <person name="Miao G."/>
            <person name="Wang J."/>
            <person name="Wang Q."/>
            <person name="Steinberg C.E."/>
            <person name="Wang H."/>
            <person name="Li N."/>
            <person name="Qian L."/>
            <person name="Zhang G."/>
            <person name="Li Y."/>
            <person name="Yang H."/>
            <person name="Liu X."/>
            <person name="Wang J."/>
            <person name="Yin Y."/>
            <person name="Wang J."/>
        </authorList>
    </citation>
    <scope>NUCLEOTIDE SEQUENCE [LARGE SCALE GENOMIC DNA]</scope>
    <source>
        <strain evidence="2">05x7-T-G4-1.051#20</strain>
    </source>
</reference>
<dbReference type="PANTHER" id="PTHR13800">
    <property type="entry name" value="TRANSIENT RECEPTOR POTENTIAL CATION CHANNEL, SUBFAMILY M, MEMBER 6"/>
    <property type="match status" value="1"/>
</dbReference>
<dbReference type="Pfam" id="PF18139">
    <property type="entry name" value="LSDAT_euk"/>
    <property type="match status" value="1"/>
</dbReference>
<evidence type="ECO:0000259" key="1">
    <source>
        <dbReference type="Pfam" id="PF18139"/>
    </source>
</evidence>
<dbReference type="InterPro" id="IPR050927">
    <property type="entry name" value="TRPM"/>
</dbReference>
<dbReference type="InParanoid" id="K1PR56"/>
<gene>
    <name evidence="2" type="ORF">CGI_10010573</name>
</gene>
<dbReference type="GO" id="GO:0005886">
    <property type="term" value="C:plasma membrane"/>
    <property type="evidence" value="ECO:0007669"/>
    <property type="project" value="TreeGrafter"/>
</dbReference>
<feature type="domain" description="TRPM SLOG" evidence="1">
    <location>
        <begin position="3"/>
        <end position="46"/>
    </location>
</feature>
<dbReference type="PANTHER" id="PTHR13800:SF1">
    <property type="entry name" value="TRANSIENT RECEPTOR POTENTIAL CATION CHANNEL TRPM"/>
    <property type="match status" value="1"/>
</dbReference>
<dbReference type="HOGENOM" id="CLU_1350074_0_0_1"/>
<proteinExistence type="predicted"/>